<organism evidence="6 7">
    <name type="scientific">Luteococcus peritonei</name>
    <dbReference type="NCBI Taxonomy" id="88874"/>
    <lineage>
        <taxon>Bacteria</taxon>
        <taxon>Bacillati</taxon>
        <taxon>Actinomycetota</taxon>
        <taxon>Actinomycetes</taxon>
        <taxon>Propionibacteriales</taxon>
        <taxon>Propionibacteriaceae</taxon>
        <taxon>Luteococcus</taxon>
    </lineage>
</organism>
<dbReference type="InterPro" id="IPR035895">
    <property type="entry name" value="HPr-like_sf"/>
</dbReference>
<evidence type="ECO:0000256" key="4">
    <source>
        <dbReference type="ARBA" id="ARBA00022679"/>
    </source>
</evidence>
<dbReference type="PROSITE" id="PS51350">
    <property type="entry name" value="PTS_HPR_DOM"/>
    <property type="match status" value="1"/>
</dbReference>
<feature type="domain" description="HPr" evidence="5">
    <location>
        <begin position="1"/>
        <end position="86"/>
    </location>
</feature>
<comment type="caution">
    <text evidence="6">The sequence shown here is derived from an EMBL/GenBank/DDBJ whole genome shotgun (WGS) entry which is preliminary data.</text>
</comment>
<comment type="function">
    <text evidence="1">General (non sugar-specific) component of the phosphoenolpyruvate-dependent sugar phosphotransferase system (sugar PTS). This major carbohydrate active-transport system catalyzes the phosphorylation of incoming sugar substrates concomitantly with their translocation across the cell membrane. The phosphoryl group from phosphoenolpyruvate (PEP) is transferred to the phosphoryl carrier protein HPr by enzyme I. Phospho-HPr then transfers it to the PTS EIIA domain.</text>
</comment>
<dbReference type="Pfam" id="PF05524">
    <property type="entry name" value="PEP-utilisers_N"/>
    <property type="match status" value="1"/>
</dbReference>
<comment type="similarity">
    <text evidence="2">Belongs to the PEP-utilizing enzyme family.</text>
</comment>
<dbReference type="InterPro" id="IPR008731">
    <property type="entry name" value="PTS_EIN"/>
</dbReference>
<evidence type="ECO:0000313" key="7">
    <source>
        <dbReference type="Proteomes" id="UP001597326"/>
    </source>
</evidence>
<dbReference type="InterPro" id="IPR000032">
    <property type="entry name" value="HPr-like"/>
</dbReference>
<dbReference type="Proteomes" id="UP001597326">
    <property type="component" value="Unassembled WGS sequence"/>
</dbReference>
<sequence length="303" mass="31428">MRLRLGNPHGLHARPAAALVGAIAGLDAQVVAARGDGPTVDARSMTALGGLGVRGGDELRLVAHGPEALLAVQRLLELATDDFGEDLTAAEMDDELDEAQAVAGLVHHLDLQVDTSGYAALAEPEAERARLLAATDAVDALLLELDGPGVQGQVMHALRGLLHDPGLVGALRTAVLGGASSARAVAEVYDRQVDVFASMDNPYLRERATDLRLLRRLLLAGLLGRELTLPELAPDSLLVVDELDAVTAAQLDPETCGGVVVLRAGRAGHGVEVATARGIAVVDGHREAAGWPEGGHAHLSLEV</sequence>
<reference evidence="7" key="1">
    <citation type="journal article" date="2019" name="Int. J. Syst. Evol. Microbiol.">
        <title>The Global Catalogue of Microorganisms (GCM) 10K type strain sequencing project: providing services to taxonomists for standard genome sequencing and annotation.</title>
        <authorList>
            <consortium name="The Broad Institute Genomics Platform"/>
            <consortium name="The Broad Institute Genome Sequencing Center for Infectious Disease"/>
            <person name="Wu L."/>
            <person name="Ma J."/>
        </authorList>
    </citation>
    <scope>NUCLEOTIDE SEQUENCE [LARGE SCALE GENOMIC DNA]</scope>
    <source>
        <strain evidence="7">CAIM 431</strain>
    </source>
</reference>
<evidence type="ECO:0000256" key="1">
    <source>
        <dbReference type="ARBA" id="ARBA00003681"/>
    </source>
</evidence>
<proteinExistence type="inferred from homology"/>
<dbReference type="InterPro" id="IPR036637">
    <property type="entry name" value="Phosphohistidine_dom_sf"/>
</dbReference>
<dbReference type="InterPro" id="IPR001020">
    <property type="entry name" value="PTS_HPr_His_P_site"/>
</dbReference>
<dbReference type="Gene3D" id="3.30.1340.10">
    <property type="entry name" value="HPr-like"/>
    <property type="match status" value="1"/>
</dbReference>
<dbReference type="InterPro" id="IPR050499">
    <property type="entry name" value="PEP-utilizing_PTS_enzyme"/>
</dbReference>
<dbReference type="SUPFAM" id="SSF47831">
    <property type="entry name" value="Enzyme I of the PEP:sugar phosphotransferase system HPr-binding (sub)domain"/>
    <property type="match status" value="1"/>
</dbReference>
<dbReference type="EMBL" id="JBHUFZ010000017">
    <property type="protein sequence ID" value="MFD1890178.1"/>
    <property type="molecule type" value="Genomic_DNA"/>
</dbReference>
<accession>A0ABW4RXM9</accession>
<dbReference type="PROSITE" id="PS00369">
    <property type="entry name" value="PTS_HPR_HIS"/>
    <property type="match status" value="1"/>
</dbReference>
<dbReference type="PANTHER" id="PTHR46244:SF6">
    <property type="entry name" value="PHOSPHOENOLPYRUVATE-PROTEIN PHOSPHOTRANSFERASE"/>
    <property type="match status" value="1"/>
</dbReference>
<dbReference type="SUPFAM" id="SSF55594">
    <property type="entry name" value="HPr-like"/>
    <property type="match status" value="1"/>
</dbReference>
<dbReference type="Gene3D" id="3.50.30.10">
    <property type="entry name" value="Phosphohistidine domain"/>
    <property type="match status" value="1"/>
</dbReference>
<dbReference type="SUPFAM" id="SSF52009">
    <property type="entry name" value="Phosphohistidine domain"/>
    <property type="match status" value="1"/>
</dbReference>
<evidence type="ECO:0000259" key="5">
    <source>
        <dbReference type="PROSITE" id="PS51350"/>
    </source>
</evidence>
<keyword evidence="7" id="KW-1185">Reference proteome</keyword>
<dbReference type="InterPro" id="IPR036618">
    <property type="entry name" value="PtsI_HPr-bd_sf"/>
</dbReference>
<evidence type="ECO:0000313" key="6">
    <source>
        <dbReference type="EMBL" id="MFD1890178.1"/>
    </source>
</evidence>
<dbReference type="Pfam" id="PF00381">
    <property type="entry name" value="PTS-HPr"/>
    <property type="match status" value="1"/>
</dbReference>
<evidence type="ECO:0000256" key="3">
    <source>
        <dbReference type="ARBA" id="ARBA00020422"/>
    </source>
</evidence>
<keyword evidence="4" id="KW-0808">Transferase</keyword>
<evidence type="ECO:0000256" key="2">
    <source>
        <dbReference type="ARBA" id="ARBA00007837"/>
    </source>
</evidence>
<dbReference type="CDD" id="cd00367">
    <property type="entry name" value="PTS-HPr_like"/>
    <property type="match status" value="1"/>
</dbReference>
<name>A0ABW4RXM9_9ACTN</name>
<dbReference type="PRINTS" id="PR00107">
    <property type="entry name" value="PHOSPHOCPHPR"/>
</dbReference>
<protein>
    <recommendedName>
        <fullName evidence="3">Phosphocarrier protein HPr</fullName>
    </recommendedName>
</protein>
<dbReference type="RefSeq" id="WP_386751703.1">
    <property type="nucleotide sequence ID" value="NZ_BAAAIX010000014.1"/>
</dbReference>
<dbReference type="Gene3D" id="1.10.274.10">
    <property type="entry name" value="PtsI, HPr-binding domain"/>
    <property type="match status" value="1"/>
</dbReference>
<dbReference type="PANTHER" id="PTHR46244">
    <property type="entry name" value="PHOSPHOENOLPYRUVATE-PROTEIN PHOSPHOTRANSFERASE"/>
    <property type="match status" value="1"/>
</dbReference>
<gene>
    <name evidence="6" type="ORF">ACFSCS_08265</name>
</gene>